<keyword evidence="1" id="KW-0812">Transmembrane</keyword>
<dbReference type="AlphaFoldDB" id="M1LSL1"/>
<dbReference type="EMBL" id="CP004121">
    <property type="protein sequence ID" value="AGF55980.1"/>
    <property type="molecule type" value="Genomic_DNA"/>
</dbReference>
<protein>
    <submittedName>
        <fullName evidence="2">Uncharacterized protein</fullName>
    </submittedName>
</protein>
<dbReference type="RefSeq" id="WP_015392299.1">
    <property type="nucleotide sequence ID" value="NC_020291.1"/>
</dbReference>
<name>M1LSL1_9CLOT</name>
<feature type="transmembrane region" description="Helical" evidence="1">
    <location>
        <begin position="48"/>
        <end position="71"/>
    </location>
</feature>
<feature type="transmembrane region" description="Helical" evidence="1">
    <location>
        <begin position="6"/>
        <end position="27"/>
    </location>
</feature>
<feature type="transmembrane region" description="Helical" evidence="1">
    <location>
        <begin position="91"/>
        <end position="110"/>
    </location>
</feature>
<dbReference type="KEGG" id="csr:Cspa_c22150"/>
<evidence type="ECO:0000313" key="3">
    <source>
        <dbReference type="Proteomes" id="UP000011728"/>
    </source>
</evidence>
<proteinExistence type="predicted"/>
<feature type="transmembrane region" description="Helical" evidence="1">
    <location>
        <begin position="146"/>
        <end position="166"/>
    </location>
</feature>
<gene>
    <name evidence="2" type="ORF">Cspa_c22150</name>
</gene>
<keyword evidence="1" id="KW-1133">Transmembrane helix</keyword>
<dbReference type="Proteomes" id="UP000011728">
    <property type="component" value="Chromosome"/>
</dbReference>
<evidence type="ECO:0000313" key="2">
    <source>
        <dbReference type="EMBL" id="AGF55980.1"/>
    </source>
</evidence>
<dbReference type="HOGENOM" id="CLU_1037103_0_0_9"/>
<dbReference type="PATRIC" id="fig|931276.5.peg.2213"/>
<evidence type="ECO:0000256" key="1">
    <source>
        <dbReference type="SAM" id="Phobius"/>
    </source>
</evidence>
<keyword evidence="3" id="KW-1185">Reference proteome</keyword>
<accession>M1LSL1</accession>
<dbReference type="STRING" id="36745.CLSAP_20340"/>
<keyword evidence="1" id="KW-0472">Membrane</keyword>
<feature type="transmembrane region" description="Helical" evidence="1">
    <location>
        <begin position="186"/>
        <end position="207"/>
    </location>
</feature>
<reference evidence="2 3" key="1">
    <citation type="submission" date="2013-02" db="EMBL/GenBank/DDBJ databases">
        <title>Genome sequence of Clostridium saccharoperbutylacetonicum N1-4(HMT).</title>
        <authorList>
            <person name="Poehlein A."/>
            <person name="Daniel R."/>
        </authorList>
    </citation>
    <scope>NUCLEOTIDE SEQUENCE [LARGE SCALE GENOMIC DNA]</scope>
    <source>
        <strain evidence="3">N1-4(HMT)</strain>
    </source>
</reference>
<sequence length="268" mass="31196">MEFTARDIMAILTVLGTLIALHIKAFYNFFMSIVKMKYKEVPGKQSMFSVVVQWLGYIGFIMYMIVLGSFLAESFYQETPISKMKNMTAAYFFEMAIFIIVTIITVLAAIDTIQKFRYLNKAFRNKLEGELVKLEDDIQSKNMKNIYAFSISAAMFLFIIIERISSGVEVTSSKIVLFNNNEKVETFLIALIMELIVSTLLIISINMKEIIKTIKSKSLYLILIDDEEIYCSCYLEYKNHYLVIKKDKKFERYISKTKVKEIRKIRSN</sequence>
<organism evidence="2 3">
    <name type="scientific">Clostridium saccharoperbutylacetonicum N1-4(HMT)</name>
    <dbReference type="NCBI Taxonomy" id="931276"/>
    <lineage>
        <taxon>Bacteria</taxon>
        <taxon>Bacillati</taxon>
        <taxon>Bacillota</taxon>
        <taxon>Clostridia</taxon>
        <taxon>Eubacteriales</taxon>
        <taxon>Clostridiaceae</taxon>
        <taxon>Clostridium</taxon>
    </lineage>
</organism>
<dbReference type="eggNOG" id="ENOG50325K2">
    <property type="taxonomic scope" value="Bacteria"/>
</dbReference>